<dbReference type="AlphaFoldDB" id="A0AAN8FEI8"/>
<keyword evidence="3" id="KW-1185">Reference proteome</keyword>
<protein>
    <submittedName>
        <fullName evidence="2">Uncharacterized protein</fullName>
    </submittedName>
</protein>
<dbReference type="Proteomes" id="UP001331761">
    <property type="component" value="Unassembled WGS sequence"/>
</dbReference>
<evidence type="ECO:0000313" key="2">
    <source>
        <dbReference type="EMBL" id="KAK5978261.1"/>
    </source>
</evidence>
<dbReference type="EMBL" id="WIXE01009631">
    <property type="protein sequence ID" value="KAK5978261.1"/>
    <property type="molecule type" value="Genomic_DNA"/>
</dbReference>
<sequence length="69" mass="7560">MAKQFNFTSLDSTTSTLTFYSPSGAAVQATNQFNERKLDYVLAQSPITVVFTANSGSSSSFFFNMTEKV</sequence>
<dbReference type="EMBL" id="WIXE01025685">
    <property type="protein sequence ID" value="KAK5964536.1"/>
    <property type="molecule type" value="Genomic_DNA"/>
</dbReference>
<comment type="caution">
    <text evidence="2">The sequence shown here is derived from an EMBL/GenBank/DDBJ whole genome shotgun (WGS) entry which is preliminary data.</text>
</comment>
<gene>
    <name evidence="1" type="ORF">GCK32_021390</name>
    <name evidence="2" type="ORF">GCK32_021515</name>
</gene>
<reference evidence="2 3" key="1">
    <citation type="submission" date="2019-10" db="EMBL/GenBank/DDBJ databases">
        <title>Assembly and Annotation for the nematode Trichostrongylus colubriformis.</title>
        <authorList>
            <person name="Martin J."/>
        </authorList>
    </citation>
    <scope>NUCLEOTIDE SEQUENCE [LARGE SCALE GENOMIC DNA]</scope>
    <source>
        <strain evidence="2">G859</strain>
        <tissue evidence="2">Whole worm</tissue>
    </source>
</reference>
<evidence type="ECO:0000313" key="1">
    <source>
        <dbReference type="EMBL" id="KAK5964536.1"/>
    </source>
</evidence>
<accession>A0AAN8FEI8</accession>
<evidence type="ECO:0000313" key="3">
    <source>
        <dbReference type="Proteomes" id="UP001331761"/>
    </source>
</evidence>
<organism evidence="2 3">
    <name type="scientific">Trichostrongylus colubriformis</name>
    <name type="common">Black scour worm</name>
    <dbReference type="NCBI Taxonomy" id="6319"/>
    <lineage>
        <taxon>Eukaryota</taxon>
        <taxon>Metazoa</taxon>
        <taxon>Ecdysozoa</taxon>
        <taxon>Nematoda</taxon>
        <taxon>Chromadorea</taxon>
        <taxon>Rhabditida</taxon>
        <taxon>Rhabditina</taxon>
        <taxon>Rhabditomorpha</taxon>
        <taxon>Strongyloidea</taxon>
        <taxon>Trichostrongylidae</taxon>
        <taxon>Trichostrongylus</taxon>
    </lineage>
</organism>
<proteinExistence type="predicted"/>
<name>A0AAN8FEI8_TRICO</name>